<dbReference type="GO" id="GO:0061503">
    <property type="term" value="F:tRNA threonylcarbamoyladenosine dehydratase"/>
    <property type="evidence" value="ECO:0007669"/>
    <property type="project" value="TreeGrafter"/>
</dbReference>
<accession>A0A2I7N5Z7</accession>
<dbReference type="SUPFAM" id="SSF69572">
    <property type="entry name" value="Activating enzymes of the ubiquitin-like proteins"/>
    <property type="match status" value="1"/>
</dbReference>
<dbReference type="RefSeq" id="WP_102951193.1">
    <property type="nucleotide sequence ID" value="NZ_CP024847.1"/>
</dbReference>
<dbReference type="InterPro" id="IPR045886">
    <property type="entry name" value="ThiF/MoeB/HesA"/>
</dbReference>
<dbReference type="AlphaFoldDB" id="A0A2I7N5Z7"/>
<evidence type="ECO:0000313" key="3">
    <source>
        <dbReference type="Proteomes" id="UP000236655"/>
    </source>
</evidence>
<feature type="domain" description="THIF-type NAD/FAD binding fold" evidence="1">
    <location>
        <begin position="12"/>
        <end position="233"/>
    </location>
</feature>
<dbReference type="GO" id="GO:0061504">
    <property type="term" value="P:cyclic threonylcarbamoyladenosine biosynthetic process"/>
    <property type="evidence" value="ECO:0007669"/>
    <property type="project" value="TreeGrafter"/>
</dbReference>
<dbReference type="CDD" id="cd00755">
    <property type="entry name" value="YgdL_like"/>
    <property type="match status" value="1"/>
</dbReference>
<dbReference type="GO" id="GO:0008641">
    <property type="term" value="F:ubiquitin-like modifier activating enzyme activity"/>
    <property type="evidence" value="ECO:0007669"/>
    <property type="project" value="InterPro"/>
</dbReference>
<dbReference type="Proteomes" id="UP000236655">
    <property type="component" value="Chromosome"/>
</dbReference>
<organism evidence="2 3">
    <name type="scientific">Aquella oligotrophica</name>
    <dbReference type="NCBI Taxonomy" id="2067065"/>
    <lineage>
        <taxon>Bacteria</taxon>
        <taxon>Pseudomonadati</taxon>
        <taxon>Pseudomonadota</taxon>
        <taxon>Betaproteobacteria</taxon>
        <taxon>Neisseriales</taxon>
        <taxon>Neisseriaceae</taxon>
        <taxon>Aquella</taxon>
    </lineage>
</organism>
<proteinExistence type="predicted"/>
<dbReference type="InterPro" id="IPR035985">
    <property type="entry name" value="Ubiquitin-activating_enz"/>
</dbReference>
<dbReference type="PANTHER" id="PTHR43267:SF1">
    <property type="entry name" value="TRNA THREONYLCARBAMOYLADENOSINE DEHYDRATASE"/>
    <property type="match status" value="1"/>
</dbReference>
<keyword evidence="3" id="KW-1185">Reference proteome</keyword>
<name>A0A2I7N5Z7_9NEIS</name>
<dbReference type="EMBL" id="CP024847">
    <property type="protein sequence ID" value="AUR51897.1"/>
    <property type="molecule type" value="Genomic_DNA"/>
</dbReference>
<dbReference type="PANTHER" id="PTHR43267">
    <property type="entry name" value="TRNA THREONYLCARBAMOYLADENOSINE DEHYDRATASE"/>
    <property type="match status" value="1"/>
</dbReference>
<sequence>MINEQFTRTSILLGEEGVAKLASKHVLIAGVGGVGGYAVEAIVRAGIGKVTIIDNDVVDITNINRQLITNLNNVGKPKVTEFEKRILEINSKINLIVKQTFINEDNLEELLADKPDYVIDCIDTVNSKLALLIYCLKNKISVVSSMGAGNRIDVSKARLADISKTKVCALARNIRLRLRENGIKKGLTVVYSEEEAYNKPKPNPEGGRPINGTISYLPALFGIMLSGKVLQDLITHE</sequence>
<dbReference type="InterPro" id="IPR000594">
    <property type="entry name" value="ThiF_NAD_FAD-bd"/>
</dbReference>
<protein>
    <submittedName>
        <fullName evidence="2">tRNA threonylcarbamoyladenosine dehydratase</fullName>
    </submittedName>
</protein>
<evidence type="ECO:0000313" key="2">
    <source>
        <dbReference type="EMBL" id="AUR51897.1"/>
    </source>
</evidence>
<gene>
    <name evidence="2" type="ORF">CUN60_06160</name>
</gene>
<dbReference type="OrthoDB" id="9804150at2"/>
<reference evidence="3" key="1">
    <citation type="submission" date="2017-11" db="EMBL/GenBank/DDBJ databases">
        <authorList>
            <person name="Chan K.G."/>
            <person name="Lee L.S."/>
        </authorList>
    </citation>
    <scope>NUCLEOTIDE SEQUENCE [LARGE SCALE GENOMIC DNA]</scope>
    <source>
        <strain evidence="3">DSM 100970</strain>
    </source>
</reference>
<dbReference type="Gene3D" id="3.40.50.720">
    <property type="entry name" value="NAD(P)-binding Rossmann-like Domain"/>
    <property type="match status" value="1"/>
</dbReference>
<dbReference type="Pfam" id="PF00899">
    <property type="entry name" value="ThiF"/>
    <property type="match status" value="1"/>
</dbReference>
<dbReference type="KEGG" id="nba:CUN60_06160"/>
<evidence type="ECO:0000259" key="1">
    <source>
        <dbReference type="Pfam" id="PF00899"/>
    </source>
</evidence>